<proteinExistence type="predicted"/>
<name>A0AAJ6B729_9SPHI</name>
<accession>A0AAJ6B729</accession>
<organism evidence="2 3">
    <name type="scientific">Candidatus Pedobacter colombiensis</name>
    <dbReference type="NCBI Taxonomy" id="3121371"/>
    <lineage>
        <taxon>Bacteria</taxon>
        <taxon>Pseudomonadati</taxon>
        <taxon>Bacteroidota</taxon>
        <taxon>Sphingobacteriia</taxon>
        <taxon>Sphingobacteriales</taxon>
        <taxon>Sphingobacteriaceae</taxon>
        <taxon>Pedobacter</taxon>
    </lineage>
</organism>
<sequence>MKKIFYLILIVTTSIGFSSCLKENINNSIGTPNPMVSIYVIRDAFKDADLKLEPSILSGAHVTSGVVISENGALNLPAGSIVIQSTWRNLTRGIVLDVDPTVAANYKRGDSILVDLKSAVLGSNQGSLQIKGITGDQITKVSANNAIVTRSLSINDIATKFSQYESTMISITGDINPLPVSGETFAGKKVIGTGANTLNLFTEQNAVFAKDKIAPSATFVGILYQQGEPQLRLQKYADMLYPSGPIYQGYPESFESPLADTKSGYASAVVQCGTGPWTLNNCLLGETSGRDRIVTGKQAIRFQQNLTTSAYLQMNYDLPNGASKVTVWYGCYYTDASSSWQLQYSTNGGTTWTAIGNVYKDAAPTNEGLTPKMATIMMDIKVPVRFRVNKLGLGATSIPTVYNGRLGMDDFAVYKSY</sequence>
<dbReference type="AlphaFoldDB" id="A0AAJ6B729"/>
<dbReference type="Gene3D" id="2.60.120.260">
    <property type="entry name" value="Galactose-binding domain-like"/>
    <property type="match status" value="1"/>
</dbReference>
<dbReference type="EMBL" id="CP119313">
    <property type="protein sequence ID" value="WEK19815.1"/>
    <property type="molecule type" value="Genomic_DNA"/>
</dbReference>
<dbReference type="Pfam" id="PF18942">
    <property type="entry name" value="DUF5689"/>
    <property type="match status" value="1"/>
</dbReference>
<evidence type="ECO:0000313" key="2">
    <source>
        <dbReference type="EMBL" id="WEK19815.1"/>
    </source>
</evidence>
<gene>
    <name evidence="2" type="ORF">P0Y49_01435</name>
</gene>
<protein>
    <submittedName>
        <fullName evidence="2">DUF5689 domain-containing protein</fullName>
    </submittedName>
</protein>
<evidence type="ECO:0000259" key="1">
    <source>
        <dbReference type="Pfam" id="PF18942"/>
    </source>
</evidence>
<dbReference type="Proteomes" id="UP001214530">
    <property type="component" value="Chromosome"/>
</dbReference>
<dbReference type="PROSITE" id="PS51257">
    <property type="entry name" value="PROKAR_LIPOPROTEIN"/>
    <property type="match status" value="1"/>
</dbReference>
<feature type="domain" description="DUF5689" evidence="1">
    <location>
        <begin position="58"/>
        <end position="238"/>
    </location>
</feature>
<evidence type="ECO:0000313" key="3">
    <source>
        <dbReference type="Proteomes" id="UP001214530"/>
    </source>
</evidence>
<dbReference type="InterPro" id="IPR043744">
    <property type="entry name" value="DUF5689"/>
</dbReference>
<reference evidence="2" key="1">
    <citation type="submission" date="2023-03" db="EMBL/GenBank/DDBJ databases">
        <title>Andean soil-derived lignocellulolytic bacterial consortium as a source of novel taxa and putative plastic-active enzymes.</title>
        <authorList>
            <person name="Diaz-Garcia L."/>
            <person name="Chuvochina M."/>
            <person name="Feuerriegel G."/>
            <person name="Bunk B."/>
            <person name="Sproer C."/>
            <person name="Streit W.R."/>
            <person name="Rodriguez L.M."/>
            <person name="Overmann J."/>
            <person name="Jimenez D.J."/>
        </authorList>
    </citation>
    <scope>NUCLEOTIDE SEQUENCE</scope>
    <source>
        <strain evidence="2">MAG 3858</strain>
    </source>
</reference>